<reference evidence="2 3" key="1">
    <citation type="journal article" date="2019" name="Nat. Microbiol.">
        <title>Mediterranean grassland soil C-N compound turnover is dependent on rainfall and depth, and is mediated by genomically divergent microorganisms.</title>
        <authorList>
            <person name="Diamond S."/>
            <person name="Andeer P.F."/>
            <person name="Li Z."/>
            <person name="Crits-Christoph A."/>
            <person name="Burstein D."/>
            <person name="Anantharaman K."/>
            <person name="Lane K.R."/>
            <person name="Thomas B.C."/>
            <person name="Pan C."/>
            <person name="Northen T.R."/>
            <person name="Banfield J.F."/>
        </authorList>
    </citation>
    <scope>NUCLEOTIDE SEQUENCE [LARGE SCALE GENOMIC DNA]</scope>
    <source>
        <strain evidence="2">WS_10</strain>
    </source>
</reference>
<protein>
    <submittedName>
        <fullName evidence="2">GWxTD domain-containing protein</fullName>
    </submittedName>
</protein>
<evidence type="ECO:0000259" key="1">
    <source>
        <dbReference type="Pfam" id="PF20094"/>
    </source>
</evidence>
<name>A0A538U5N4_UNCEI</name>
<dbReference type="NCBIfam" id="TIGR04514">
    <property type="entry name" value="GWxTD_dom"/>
    <property type="match status" value="1"/>
</dbReference>
<proteinExistence type="predicted"/>
<dbReference type="Pfam" id="PF20094">
    <property type="entry name" value="GWxTD_dom"/>
    <property type="match status" value="1"/>
</dbReference>
<sequence length="259" mass="29797">MPVGFADLELGVTDSSGTFRPVPNRVFGTDVSHLAARAQMFDRRAGAWPRHYTFRYHLLDDAGQKLNEGTKDVTMSHSADPVTIGPIDADLFVGPYVFEVELAEKGSRWRVERSFEVEESGPPKGAEFEHILEPLSYIATSEEVEKLRVLPPDQQAEGWEQFWRRRDPTPDTPRNEALIEFIRRLHYAERHFQGYGPGWRSDMGRIYIRYGPADQIESRAATSDSPQLEIWYYHNPFRRFVFGDREGFGRYTLISPIGE</sequence>
<dbReference type="AlphaFoldDB" id="A0A538U5N4"/>
<dbReference type="EMBL" id="VBPA01000142">
    <property type="protein sequence ID" value="TMQ71206.1"/>
    <property type="molecule type" value="Genomic_DNA"/>
</dbReference>
<feature type="domain" description="GWxTD" evidence="1">
    <location>
        <begin position="112"/>
        <end position="234"/>
    </location>
</feature>
<accession>A0A538U5N4</accession>
<evidence type="ECO:0000313" key="3">
    <source>
        <dbReference type="Proteomes" id="UP000319836"/>
    </source>
</evidence>
<organism evidence="2 3">
    <name type="scientific">Eiseniibacteriota bacterium</name>
    <dbReference type="NCBI Taxonomy" id="2212470"/>
    <lineage>
        <taxon>Bacteria</taxon>
        <taxon>Candidatus Eiseniibacteriota</taxon>
    </lineage>
</organism>
<comment type="caution">
    <text evidence="2">The sequence shown here is derived from an EMBL/GenBank/DDBJ whole genome shotgun (WGS) entry which is preliminary data.</text>
</comment>
<dbReference type="Proteomes" id="UP000319836">
    <property type="component" value="Unassembled WGS sequence"/>
</dbReference>
<evidence type="ECO:0000313" key="2">
    <source>
        <dbReference type="EMBL" id="TMQ71206.1"/>
    </source>
</evidence>
<gene>
    <name evidence="2" type="ORF">E6K80_06245</name>
</gene>
<dbReference type="InterPro" id="IPR030959">
    <property type="entry name" value="GWxTD_dom"/>
</dbReference>